<dbReference type="InterPro" id="IPR029063">
    <property type="entry name" value="SAM-dependent_MTases_sf"/>
</dbReference>
<dbReference type="GO" id="GO:0008168">
    <property type="term" value="F:methyltransferase activity"/>
    <property type="evidence" value="ECO:0007669"/>
    <property type="project" value="UniProtKB-KW"/>
</dbReference>
<dbReference type="InterPro" id="IPR041698">
    <property type="entry name" value="Methyltransf_25"/>
</dbReference>
<gene>
    <name evidence="3" type="ORF">SAMN05443248_5617</name>
</gene>
<accession>A0A1M5UVE9</accession>
<sequence>MLLDYAKAWSDRRKRPVTSVRVSGTEGYADEAEELFRLYEAFPAADAHRAVLHLIPAAPSRILDIGSGTGRDAAWFAAQGHRVVAVEPTDAMRLPAMALHPSPRIEWLDDSLPDLALLRARGERFDVVMLTAVWMHLDAQQRRQAMPNLAALVRTGGAVIMLIRHGPVPAGRRMFEISAEETIELARMEDLHPVLNVRTESTQEQNRLAGISWTNLAFVSARA</sequence>
<keyword evidence="1 3" id="KW-0808">Transferase</keyword>
<dbReference type="EMBL" id="LT670817">
    <property type="protein sequence ID" value="SHH66997.1"/>
    <property type="molecule type" value="Genomic_DNA"/>
</dbReference>
<proteinExistence type="predicted"/>
<keyword evidence="3" id="KW-0489">Methyltransferase</keyword>
<dbReference type="SUPFAM" id="SSF53335">
    <property type="entry name" value="S-adenosyl-L-methionine-dependent methyltransferases"/>
    <property type="match status" value="1"/>
</dbReference>
<dbReference type="PANTHER" id="PTHR43861">
    <property type="entry name" value="TRANS-ACONITATE 2-METHYLTRANSFERASE-RELATED"/>
    <property type="match status" value="1"/>
</dbReference>
<reference evidence="3 4" key="1">
    <citation type="submission" date="2016-11" db="EMBL/GenBank/DDBJ databases">
        <authorList>
            <person name="Jaros S."/>
            <person name="Januszkiewicz K."/>
            <person name="Wedrychowicz H."/>
        </authorList>
    </citation>
    <scope>NUCLEOTIDE SEQUENCE [LARGE SCALE GENOMIC DNA]</scope>
    <source>
        <strain evidence="3 4">GAS138</strain>
    </source>
</reference>
<dbReference type="Pfam" id="PF13649">
    <property type="entry name" value="Methyltransf_25"/>
    <property type="match status" value="1"/>
</dbReference>
<dbReference type="GO" id="GO:0032259">
    <property type="term" value="P:methylation"/>
    <property type="evidence" value="ECO:0007669"/>
    <property type="project" value="UniProtKB-KW"/>
</dbReference>
<dbReference type="CDD" id="cd02440">
    <property type="entry name" value="AdoMet_MTases"/>
    <property type="match status" value="1"/>
</dbReference>
<evidence type="ECO:0000313" key="4">
    <source>
        <dbReference type="Proteomes" id="UP000189796"/>
    </source>
</evidence>
<organism evidence="3 4">
    <name type="scientific">Bradyrhizobium erythrophlei</name>
    <dbReference type="NCBI Taxonomy" id="1437360"/>
    <lineage>
        <taxon>Bacteria</taxon>
        <taxon>Pseudomonadati</taxon>
        <taxon>Pseudomonadota</taxon>
        <taxon>Alphaproteobacteria</taxon>
        <taxon>Hyphomicrobiales</taxon>
        <taxon>Nitrobacteraceae</taxon>
        <taxon>Bradyrhizobium</taxon>
    </lineage>
</organism>
<feature type="domain" description="Methyltransferase" evidence="2">
    <location>
        <begin position="62"/>
        <end position="157"/>
    </location>
</feature>
<name>A0A1M5UVE9_9BRAD</name>
<evidence type="ECO:0000256" key="1">
    <source>
        <dbReference type="ARBA" id="ARBA00022679"/>
    </source>
</evidence>
<evidence type="ECO:0000313" key="3">
    <source>
        <dbReference type="EMBL" id="SHH66997.1"/>
    </source>
</evidence>
<dbReference type="AlphaFoldDB" id="A0A1M5UVE9"/>
<protein>
    <submittedName>
        <fullName evidence="3">Methyltransferase domain-containing protein</fullName>
    </submittedName>
</protein>
<evidence type="ECO:0000259" key="2">
    <source>
        <dbReference type="Pfam" id="PF13649"/>
    </source>
</evidence>
<dbReference type="OrthoDB" id="7348755at2"/>
<dbReference type="Proteomes" id="UP000189796">
    <property type="component" value="Chromosome I"/>
</dbReference>
<dbReference type="Gene3D" id="3.40.50.150">
    <property type="entry name" value="Vaccinia Virus protein VP39"/>
    <property type="match status" value="1"/>
</dbReference>